<organism evidence="1">
    <name type="scientific">Vibrio alginolyticus</name>
    <dbReference type="NCBI Taxonomy" id="663"/>
    <lineage>
        <taxon>Bacteria</taxon>
        <taxon>Pseudomonadati</taxon>
        <taxon>Pseudomonadota</taxon>
        <taxon>Gammaproteobacteria</taxon>
        <taxon>Vibrionales</taxon>
        <taxon>Vibrionaceae</taxon>
        <taxon>Vibrio</taxon>
    </lineage>
</organism>
<accession>A0A1W6TBC8</accession>
<protein>
    <submittedName>
        <fullName evidence="1">Uncharacterized protein</fullName>
    </submittedName>
</protein>
<evidence type="ECO:0000313" key="1">
    <source>
        <dbReference type="EMBL" id="ARP18130.1"/>
    </source>
</evidence>
<gene>
    <name evidence="1" type="ORF">K05K4_12920</name>
</gene>
<name>A0A1W6TBC8_VIBAL</name>
<dbReference type="AlphaFoldDB" id="A0A1W6TBC8"/>
<sequence>MSILTYRNSQEAFIGKHITSLLEQDGHEELDIKRAVERGIDHYRNTAGFAKGKVFDECLARAKQMLSPKKPKRTRKNKIK</sequence>
<proteinExistence type="predicted"/>
<dbReference type="RefSeq" id="WP_086046667.1">
    <property type="nucleotide sequence ID" value="NZ_CP017889.1"/>
</dbReference>
<dbReference type="EMBL" id="CP017902">
    <property type="protein sequence ID" value="ARP18130.1"/>
    <property type="molecule type" value="Genomic_DNA"/>
</dbReference>
<reference evidence="1" key="1">
    <citation type="submission" date="2016-10" db="EMBL/GenBank/DDBJ databases">
        <title>The High Quality Genome of Vibrio alginolyticus K01M1.</title>
        <authorList>
            <person name="Wendling C."/>
            <person name="Chibani C.M."/>
            <person name="Hertel R."/>
            <person name="Sproer C."/>
            <person name="Bunk B."/>
            <person name="Overmann J."/>
            <person name="Roth O."/>
            <person name="Liesegang H."/>
        </authorList>
    </citation>
    <scope>NUCLEOTIDE SEQUENCE</scope>
    <source>
        <strain evidence="1">K05K4</strain>
    </source>
</reference>